<dbReference type="InterPro" id="IPR006104">
    <property type="entry name" value="Glyco_hydro_2_N"/>
</dbReference>
<dbReference type="PRINTS" id="PR00132">
    <property type="entry name" value="GLHYDRLASE2"/>
</dbReference>
<protein>
    <submittedName>
        <fullName evidence="9">Beta-galactosidase</fullName>
    </submittedName>
</protein>
<dbReference type="SUPFAM" id="SSF49785">
    <property type="entry name" value="Galactose-binding domain-like"/>
    <property type="match status" value="1"/>
</dbReference>
<dbReference type="InterPro" id="IPR040605">
    <property type="entry name" value="Glyco_hydro2_dom5"/>
</dbReference>
<dbReference type="Gene3D" id="3.20.20.80">
    <property type="entry name" value="Glycosidases"/>
    <property type="match status" value="1"/>
</dbReference>
<feature type="domain" description="Glycosyl hydrolases family 2 sugar binding" evidence="7">
    <location>
        <begin position="56"/>
        <end position="154"/>
    </location>
</feature>
<dbReference type="Pfam" id="PF00703">
    <property type="entry name" value="Glyco_hydro_2"/>
    <property type="match status" value="1"/>
</dbReference>
<accession>A0A494XGJ6</accession>
<evidence type="ECO:0000259" key="6">
    <source>
        <dbReference type="Pfam" id="PF02836"/>
    </source>
</evidence>
<dbReference type="InterPro" id="IPR051913">
    <property type="entry name" value="GH2_Domain-Containing"/>
</dbReference>
<dbReference type="InterPro" id="IPR023232">
    <property type="entry name" value="Glyco_hydro_2_AS"/>
</dbReference>
<dbReference type="AlphaFoldDB" id="A0A494XGJ6"/>
<gene>
    <name evidence="9" type="ORF">D7Z26_18730</name>
</gene>
<dbReference type="Pfam" id="PF18565">
    <property type="entry name" value="Glyco_hydro2_C5"/>
    <property type="match status" value="1"/>
</dbReference>
<dbReference type="InterPro" id="IPR017853">
    <property type="entry name" value="GH"/>
</dbReference>
<evidence type="ECO:0000259" key="8">
    <source>
        <dbReference type="Pfam" id="PF18565"/>
    </source>
</evidence>
<feature type="domain" description="Glycoside hydrolase family 2 catalytic" evidence="6">
    <location>
        <begin position="279"/>
        <end position="543"/>
    </location>
</feature>
<dbReference type="PANTHER" id="PTHR42732:SF1">
    <property type="entry name" value="BETA-MANNOSIDASE"/>
    <property type="match status" value="1"/>
</dbReference>
<organism evidence="9 10">
    <name type="scientific">Cohnella endophytica</name>
    <dbReference type="NCBI Taxonomy" id="2419778"/>
    <lineage>
        <taxon>Bacteria</taxon>
        <taxon>Bacillati</taxon>
        <taxon>Bacillota</taxon>
        <taxon>Bacilli</taxon>
        <taxon>Bacillales</taxon>
        <taxon>Paenibacillaceae</taxon>
        <taxon>Cohnella</taxon>
    </lineage>
</organism>
<evidence type="ECO:0000256" key="2">
    <source>
        <dbReference type="ARBA" id="ARBA00022801"/>
    </source>
</evidence>
<dbReference type="EMBL" id="RBZM01000008">
    <property type="protein sequence ID" value="RKP49867.1"/>
    <property type="molecule type" value="Genomic_DNA"/>
</dbReference>
<evidence type="ECO:0000313" key="10">
    <source>
        <dbReference type="Proteomes" id="UP000282076"/>
    </source>
</evidence>
<dbReference type="InterPro" id="IPR006101">
    <property type="entry name" value="Glyco_hydro_2"/>
</dbReference>
<dbReference type="InterPro" id="IPR006103">
    <property type="entry name" value="Glyco_hydro_2_cat"/>
</dbReference>
<comment type="similarity">
    <text evidence="1 4">Belongs to the glycosyl hydrolase 2 family.</text>
</comment>
<dbReference type="Gene3D" id="2.60.120.260">
    <property type="entry name" value="Galactose-binding domain-like"/>
    <property type="match status" value="1"/>
</dbReference>
<keyword evidence="10" id="KW-1185">Reference proteome</keyword>
<evidence type="ECO:0000259" key="7">
    <source>
        <dbReference type="Pfam" id="PF02837"/>
    </source>
</evidence>
<evidence type="ECO:0000313" key="9">
    <source>
        <dbReference type="EMBL" id="RKP49867.1"/>
    </source>
</evidence>
<dbReference type="PROSITE" id="PS00608">
    <property type="entry name" value="GLYCOSYL_HYDROL_F2_2"/>
    <property type="match status" value="1"/>
</dbReference>
<dbReference type="InterPro" id="IPR023230">
    <property type="entry name" value="Glyco_hydro_2_CS"/>
</dbReference>
<proteinExistence type="inferred from homology"/>
<dbReference type="GO" id="GO:0005975">
    <property type="term" value="P:carbohydrate metabolic process"/>
    <property type="evidence" value="ECO:0007669"/>
    <property type="project" value="InterPro"/>
</dbReference>
<dbReference type="GO" id="GO:0004553">
    <property type="term" value="F:hydrolase activity, hydrolyzing O-glycosyl compounds"/>
    <property type="evidence" value="ECO:0007669"/>
    <property type="project" value="InterPro"/>
</dbReference>
<dbReference type="Pfam" id="PF02837">
    <property type="entry name" value="Glyco_hydro_2_N"/>
    <property type="match status" value="1"/>
</dbReference>
<dbReference type="InterPro" id="IPR008979">
    <property type="entry name" value="Galactose-bd-like_sf"/>
</dbReference>
<name>A0A494XGJ6_9BACL</name>
<feature type="domain" description="Glycoside hydrolase family 2 immunoglobulin-like beta-sandwich" evidence="5">
    <location>
        <begin position="175"/>
        <end position="273"/>
    </location>
</feature>
<dbReference type="InterPro" id="IPR013783">
    <property type="entry name" value="Ig-like_fold"/>
</dbReference>
<feature type="domain" description="Glycoside hydrolase family 2" evidence="8">
    <location>
        <begin position="650"/>
        <end position="734"/>
    </location>
</feature>
<dbReference type="PROSITE" id="PS00719">
    <property type="entry name" value="GLYCOSYL_HYDROL_F2_1"/>
    <property type="match status" value="1"/>
</dbReference>
<dbReference type="InterPro" id="IPR036156">
    <property type="entry name" value="Beta-gal/glucu_dom_sf"/>
</dbReference>
<dbReference type="Pfam" id="PF02836">
    <property type="entry name" value="Glyco_hydro_2_C"/>
    <property type="match status" value="1"/>
</dbReference>
<sequence>MRQILNFNTEWSFYDRDLPQCRAKQDPSESHEVVHLPHANKLVPHHYFGEAEYQFVSWYRRPFGVPAEWRGRRLIVEFDGVMSVAEVFVNGIPVGGHLGGYTSFAIDITDAAEIGERNVLAVRVDSTRQEDVPPEGRLVDYMLFGGIYRDVRMIVTGQTYIDWADHAWPEAGTERATLASGYRIVHSGETAVAAELTREVLDREGRVVNTFSTICELEPGASELRLPSGDMRDPRLWSLDDPYLYEVVTRLRVIDGERKDGIPDEVRTRVGIRSAEFRKDSGFYLNGERLKLRGLNRHQTYPYVGGAMCDRGQRADADLLKFELGLNFVRSSHYPADPSFLDRCDEIGLLVFEEMPGWQFIGDEAWQEVALRHVEEMIVRDRNHPSIFLWGVRINESGDNGGFYRRTNELARNLDPSRPTGGVRAFRDSEMLEDVFTYNDFTRNREGIVLPPNQTPYLITEYMGHMYPTKAYDSVERLIKHALGHAKIQNSQYGDPGIAGAAGWCAFDYNTHRDFGSGDRICYHGVCDLFRLPKFAAHFYRSQQAPSSGGAYVFIARYLVPSFNEDYGDVVPVFTNCEEAELFVNGEKAATGRPDYVGYPSLPFPPIVFQGCNWWEWGASMVSSLKVVGKIGGVPSAEHEIFPFGLPSRLSLQADASELIADGSDCARVIVRLQDDRGQTLHLSRHAVSFRIEGPGRLIGENPFVLEAGRGGVYVQASREPGTIRLFARAIGLNGLAEAEIEIGVSRMRESIVPVSVR</sequence>
<dbReference type="OrthoDB" id="9762066at2"/>
<evidence type="ECO:0000259" key="5">
    <source>
        <dbReference type="Pfam" id="PF00703"/>
    </source>
</evidence>
<dbReference type="Proteomes" id="UP000282076">
    <property type="component" value="Unassembled WGS sequence"/>
</dbReference>
<comment type="caution">
    <text evidence="9">The sequence shown here is derived from an EMBL/GenBank/DDBJ whole genome shotgun (WGS) entry which is preliminary data.</text>
</comment>
<keyword evidence="2 4" id="KW-0378">Hydrolase</keyword>
<reference evidence="9 10" key="1">
    <citation type="submission" date="2018-10" db="EMBL/GenBank/DDBJ databases">
        <title>Cohnella sp. M2MS4P-1, whole genome shotgun sequence.</title>
        <authorList>
            <person name="Tuo L."/>
        </authorList>
    </citation>
    <scope>NUCLEOTIDE SEQUENCE [LARGE SCALE GENOMIC DNA]</scope>
    <source>
        <strain evidence="9 10">M2MS4P-1</strain>
    </source>
</reference>
<dbReference type="InterPro" id="IPR006102">
    <property type="entry name" value="Ig-like_GH2"/>
</dbReference>
<evidence type="ECO:0000256" key="4">
    <source>
        <dbReference type="RuleBase" id="RU361154"/>
    </source>
</evidence>
<evidence type="ECO:0000256" key="1">
    <source>
        <dbReference type="ARBA" id="ARBA00007401"/>
    </source>
</evidence>
<dbReference type="PANTHER" id="PTHR42732">
    <property type="entry name" value="BETA-GALACTOSIDASE"/>
    <property type="match status" value="1"/>
</dbReference>
<dbReference type="SUPFAM" id="SSF49303">
    <property type="entry name" value="beta-Galactosidase/glucuronidase domain"/>
    <property type="match status" value="1"/>
</dbReference>
<evidence type="ECO:0000256" key="3">
    <source>
        <dbReference type="ARBA" id="ARBA00023295"/>
    </source>
</evidence>
<keyword evidence="3 4" id="KW-0326">Glycosidase</keyword>
<dbReference type="Gene3D" id="2.60.40.10">
    <property type="entry name" value="Immunoglobulins"/>
    <property type="match status" value="2"/>
</dbReference>
<dbReference type="RefSeq" id="WP_120978550.1">
    <property type="nucleotide sequence ID" value="NZ_RBZM01000008.1"/>
</dbReference>
<dbReference type="SUPFAM" id="SSF51445">
    <property type="entry name" value="(Trans)glycosidases"/>
    <property type="match status" value="1"/>
</dbReference>